<keyword evidence="2" id="KW-0732">Signal</keyword>
<name>M2U4X3_9SPHN</name>
<feature type="signal peptide" evidence="2">
    <location>
        <begin position="1"/>
        <end position="21"/>
    </location>
</feature>
<dbReference type="OrthoDB" id="9945601at2"/>
<reference evidence="3 4" key="1">
    <citation type="journal article" date="2013" name="Genome Announc.">
        <title>Draft Genome Sequence of Strain JLT2015T, Belonging to the Family Sphingomonadaceae of the Alphaproteobacteria.</title>
        <authorList>
            <person name="Tang K."/>
            <person name="Liu K."/>
            <person name="Li S."/>
            <person name="Jiao N."/>
        </authorList>
    </citation>
    <scope>NUCLEOTIDE SEQUENCE [LARGE SCALE GENOMIC DNA]</scope>
    <source>
        <strain evidence="3 4">JLT2015</strain>
    </source>
</reference>
<evidence type="ECO:0000313" key="3">
    <source>
        <dbReference type="EMBL" id="EMD83082.1"/>
    </source>
</evidence>
<protein>
    <recommendedName>
        <fullName evidence="5">Lipoprotein</fullName>
    </recommendedName>
</protein>
<organism evidence="3 4">
    <name type="scientific">Pacificimonas flava</name>
    <dbReference type="NCBI Taxonomy" id="1234595"/>
    <lineage>
        <taxon>Bacteria</taxon>
        <taxon>Pseudomonadati</taxon>
        <taxon>Pseudomonadota</taxon>
        <taxon>Alphaproteobacteria</taxon>
        <taxon>Sphingomonadales</taxon>
        <taxon>Sphingosinicellaceae</taxon>
        <taxon>Pacificimonas</taxon>
    </lineage>
</organism>
<dbReference type="RefSeq" id="WP_008601809.1">
    <property type="nucleotide sequence ID" value="NZ_AMRV01000004.1"/>
</dbReference>
<evidence type="ECO:0000313" key="4">
    <source>
        <dbReference type="Proteomes" id="UP000011717"/>
    </source>
</evidence>
<dbReference type="AlphaFoldDB" id="M2U4X3"/>
<feature type="region of interest" description="Disordered" evidence="1">
    <location>
        <begin position="114"/>
        <end position="149"/>
    </location>
</feature>
<evidence type="ECO:0008006" key="5">
    <source>
        <dbReference type="Google" id="ProtNLM"/>
    </source>
</evidence>
<proteinExistence type="predicted"/>
<evidence type="ECO:0000256" key="2">
    <source>
        <dbReference type="SAM" id="SignalP"/>
    </source>
</evidence>
<sequence length="149" mass="15615">MRKIILLALPALALTACKPTAEDIELALGARGMDAAPARCIGEGLEPLSEDNWTTIGTVAREFMTSERRIEDMTLGEVQGKLGALNDPQLLGVLMRTGMGCMLMHGDLGFGTGPGRAGGNAPPPVDALPPVDELPRPEVTFPPAGDVEI</sequence>
<dbReference type="PROSITE" id="PS51257">
    <property type="entry name" value="PROKAR_LIPOPROTEIN"/>
    <property type="match status" value="1"/>
</dbReference>
<dbReference type="EMBL" id="AMRV01000004">
    <property type="protein sequence ID" value="EMD83082.1"/>
    <property type="molecule type" value="Genomic_DNA"/>
</dbReference>
<accession>M2U4X3</accession>
<dbReference type="Proteomes" id="UP000011717">
    <property type="component" value="Unassembled WGS sequence"/>
</dbReference>
<feature type="chain" id="PRO_5004026985" description="Lipoprotein" evidence="2">
    <location>
        <begin position="22"/>
        <end position="149"/>
    </location>
</feature>
<keyword evidence="4" id="KW-1185">Reference proteome</keyword>
<gene>
    <name evidence="3" type="ORF">C725_1680</name>
</gene>
<evidence type="ECO:0000256" key="1">
    <source>
        <dbReference type="SAM" id="MobiDB-lite"/>
    </source>
</evidence>
<comment type="caution">
    <text evidence="3">The sequence shown here is derived from an EMBL/GenBank/DDBJ whole genome shotgun (WGS) entry which is preliminary data.</text>
</comment>